<dbReference type="Proteomes" id="UP000653644">
    <property type="component" value="Unassembled WGS sequence"/>
</dbReference>
<reference evidence="2" key="1">
    <citation type="journal article" date="2019" name="Int. J. Syst. Evol. Microbiol.">
        <title>The Global Catalogue of Microorganisms (GCM) 10K type strain sequencing project: providing services to taxonomists for standard genome sequencing and annotation.</title>
        <authorList>
            <consortium name="The Broad Institute Genomics Platform"/>
            <consortium name="The Broad Institute Genome Sequencing Center for Infectious Disease"/>
            <person name="Wu L."/>
            <person name="Ma J."/>
        </authorList>
    </citation>
    <scope>NUCLEOTIDE SEQUENCE [LARGE SCALE GENOMIC DNA]</scope>
    <source>
        <strain evidence="2">JCM 4733</strain>
    </source>
</reference>
<comment type="caution">
    <text evidence="1">The sequence shown here is derived from an EMBL/GenBank/DDBJ whole genome shotgun (WGS) entry which is preliminary data.</text>
</comment>
<organism evidence="1 2">
    <name type="scientific">Streptomyces canarius</name>
    <dbReference type="NCBI Taxonomy" id="285453"/>
    <lineage>
        <taxon>Bacteria</taxon>
        <taxon>Bacillati</taxon>
        <taxon>Actinomycetota</taxon>
        <taxon>Actinomycetes</taxon>
        <taxon>Kitasatosporales</taxon>
        <taxon>Streptomycetaceae</taxon>
        <taxon>Streptomyces</taxon>
    </lineage>
</organism>
<protein>
    <submittedName>
        <fullName evidence="1">Uncharacterized protein</fullName>
    </submittedName>
</protein>
<sequence>MLTMTIDLPEPIAVVHAAGMNADEPGSRLGPFDQSIWFAYRRPNGPAFGLALVEGPVRVPNIGETITLWTEQVPLRVVGIESHYGLLQAARPDGVQRPHAKITVYVDALE</sequence>
<evidence type="ECO:0000313" key="1">
    <source>
        <dbReference type="EMBL" id="GHA09003.1"/>
    </source>
</evidence>
<gene>
    <name evidence="1" type="ORF">GCM10010345_11770</name>
</gene>
<proteinExistence type="predicted"/>
<evidence type="ECO:0000313" key="2">
    <source>
        <dbReference type="Proteomes" id="UP000653644"/>
    </source>
</evidence>
<keyword evidence="2" id="KW-1185">Reference proteome</keyword>
<accession>A0ABQ3CJK0</accession>
<dbReference type="EMBL" id="BMVN01000003">
    <property type="protein sequence ID" value="GHA09003.1"/>
    <property type="molecule type" value="Genomic_DNA"/>
</dbReference>
<name>A0ABQ3CJK0_9ACTN</name>